<reference evidence="4" key="2">
    <citation type="submission" date="2014-05" db="EMBL/GenBank/DDBJ databases">
        <title>Draft genome sequence of Virgibacillus massiliensis Vm-5.</title>
        <authorList>
            <person name="Khelaifia S."/>
            <person name="Croce O."/>
            <person name="Lagier J.C."/>
            <person name="Raoult D."/>
        </authorList>
    </citation>
    <scope>NUCLEOTIDE SEQUENCE [LARGE SCALE GENOMIC DNA]</scope>
    <source>
        <strain evidence="4">Vm-5</strain>
    </source>
</reference>
<dbReference type="GO" id="GO:0051782">
    <property type="term" value="P:negative regulation of cell division"/>
    <property type="evidence" value="ECO:0007669"/>
    <property type="project" value="TreeGrafter"/>
</dbReference>
<dbReference type="eggNOG" id="COG0455">
    <property type="taxonomic scope" value="Bacteria"/>
</dbReference>
<dbReference type="PANTHER" id="PTHR43384">
    <property type="entry name" value="SEPTUM SITE-DETERMINING PROTEIN MIND HOMOLOG, CHLOROPLASTIC-RELATED"/>
    <property type="match status" value="1"/>
</dbReference>
<dbReference type="SUPFAM" id="SSF52540">
    <property type="entry name" value="P-loop containing nucleoside triphosphate hydrolases"/>
    <property type="match status" value="1"/>
</dbReference>
<keyword evidence="1" id="KW-0547">Nucleotide-binding</keyword>
<dbReference type="PANTHER" id="PTHR43384:SF4">
    <property type="entry name" value="CELLULOSE BIOSYNTHESIS PROTEIN BCSQ-RELATED"/>
    <property type="match status" value="1"/>
</dbReference>
<comment type="caution">
    <text evidence="3">The sequence shown here is derived from an EMBL/GenBank/DDBJ whole genome shotgun (WGS) entry which is preliminary data.</text>
</comment>
<keyword evidence="4" id="KW-1185">Reference proteome</keyword>
<dbReference type="PIRSF" id="PIRSF003092">
    <property type="entry name" value="MinD"/>
    <property type="match status" value="1"/>
</dbReference>
<dbReference type="AlphaFoldDB" id="A0A024QDS7"/>
<dbReference type="InterPro" id="IPR033756">
    <property type="entry name" value="YlxH/NBP35"/>
</dbReference>
<organism evidence="3 4">
    <name type="scientific">Virgibacillus massiliensis</name>
    <dbReference type="NCBI Taxonomy" id="1462526"/>
    <lineage>
        <taxon>Bacteria</taxon>
        <taxon>Bacillati</taxon>
        <taxon>Bacillota</taxon>
        <taxon>Bacilli</taxon>
        <taxon>Bacillales</taxon>
        <taxon>Bacillaceae</taxon>
        <taxon>Virgibacillus</taxon>
    </lineage>
</organism>
<evidence type="ECO:0000313" key="4">
    <source>
        <dbReference type="Proteomes" id="UP000028875"/>
    </source>
</evidence>
<reference evidence="3 4" key="1">
    <citation type="submission" date="2014-03" db="EMBL/GenBank/DDBJ databases">
        <authorList>
            <person name="Urmite Genomes U."/>
        </authorList>
    </citation>
    <scope>NUCLEOTIDE SEQUENCE [LARGE SCALE GENOMIC DNA]</scope>
    <source>
        <strain evidence="3 4">Vm-5</strain>
    </source>
</reference>
<proteinExistence type="predicted"/>
<dbReference type="InterPro" id="IPR025501">
    <property type="entry name" value="MinD_FleN"/>
</dbReference>
<evidence type="ECO:0000256" key="1">
    <source>
        <dbReference type="ARBA" id="ARBA00022741"/>
    </source>
</evidence>
<dbReference type="GO" id="GO:0005524">
    <property type="term" value="F:ATP binding"/>
    <property type="evidence" value="ECO:0007669"/>
    <property type="project" value="UniProtKB-KW"/>
</dbReference>
<dbReference type="GO" id="GO:0009898">
    <property type="term" value="C:cytoplasmic side of plasma membrane"/>
    <property type="evidence" value="ECO:0007669"/>
    <property type="project" value="TreeGrafter"/>
</dbReference>
<dbReference type="STRING" id="1462526.BN990_02414"/>
<name>A0A024QDS7_9BACI</name>
<dbReference type="RefSeq" id="WP_038244279.1">
    <property type="nucleotide sequence ID" value="NZ_BNER01000004.1"/>
</dbReference>
<dbReference type="OrthoDB" id="9816297at2"/>
<gene>
    <name evidence="3" type="primary">ylxH_1</name>
    <name evidence="3" type="ORF">BN990_02414</name>
</gene>
<evidence type="ECO:0000256" key="2">
    <source>
        <dbReference type="ARBA" id="ARBA00022840"/>
    </source>
</evidence>
<accession>A0A024QDS7</accession>
<evidence type="ECO:0000313" key="3">
    <source>
        <dbReference type="EMBL" id="CDQ40096.1"/>
    </source>
</evidence>
<dbReference type="Proteomes" id="UP000028875">
    <property type="component" value="Unassembled WGS sequence"/>
</dbReference>
<dbReference type="InterPro" id="IPR033875">
    <property type="entry name" value="FlhG"/>
</dbReference>
<sequence length="288" mass="32448">MKHDQAAILRQKMQTFNQPYNSKTIAVLSGKDGVGKSNITVNFSLALIESGKKVLVVDMDIGMGNIDILLGLQVEKTMIDMFEDNLSLFEIIQTGPRNLDYIAAGSGLSSIFSMKDHHKQLFFNQYGQVIGLYDYVIFDMGAGVTRDAMSFVLASDECFIVTTPEPTAITDAYSMIKHILHYNHTIPIQVIMNRSQSGNKGWKLLERFTKVVDQFLHVQIGALGVLPYDKTVNQAVINQTPFFVEKERSTISKAMRKMAGDYLKTQNNRQDFTSSSFLQKLKQIVKER</sequence>
<dbReference type="CDD" id="cd02038">
    <property type="entry name" value="FlhG-like"/>
    <property type="match status" value="1"/>
</dbReference>
<dbReference type="GO" id="GO:0005829">
    <property type="term" value="C:cytosol"/>
    <property type="evidence" value="ECO:0007669"/>
    <property type="project" value="TreeGrafter"/>
</dbReference>
<dbReference type="Gene3D" id="3.40.50.300">
    <property type="entry name" value="P-loop containing nucleotide triphosphate hydrolases"/>
    <property type="match status" value="1"/>
</dbReference>
<dbReference type="InterPro" id="IPR027417">
    <property type="entry name" value="P-loop_NTPase"/>
</dbReference>
<dbReference type="EMBL" id="CCDP010000001">
    <property type="protein sequence ID" value="CDQ40096.1"/>
    <property type="molecule type" value="Genomic_DNA"/>
</dbReference>
<keyword evidence="2" id="KW-0067">ATP-binding</keyword>
<protein>
    <submittedName>
        <fullName evidence="3">Flagellum site-determining protein YlxH</fullName>
    </submittedName>
</protein>
<dbReference type="InterPro" id="IPR050625">
    <property type="entry name" value="ParA/MinD_ATPase"/>
</dbReference>
<dbReference type="GO" id="GO:0016887">
    <property type="term" value="F:ATP hydrolysis activity"/>
    <property type="evidence" value="ECO:0007669"/>
    <property type="project" value="TreeGrafter"/>
</dbReference>
<dbReference type="Pfam" id="PF10609">
    <property type="entry name" value="ParA"/>
    <property type="match status" value="1"/>
</dbReference>